<feature type="transmembrane region" description="Helical" evidence="5">
    <location>
        <begin position="184"/>
        <end position="207"/>
    </location>
</feature>
<dbReference type="Gene3D" id="1.10.3720.10">
    <property type="entry name" value="MetI-like"/>
    <property type="match status" value="1"/>
</dbReference>
<evidence type="ECO:0000313" key="8">
    <source>
        <dbReference type="Proteomes" id="UP001612741"/>
    </source>
</evidence>
<feature type="domain" description="ABC transmembrane type-1" evidence="6">
    <location>
        <begin position="102"/>
        <end position="314"/>
    </location>
</feature>
<feature type="transmembrane region" description="Helical" evidence="5">
    <location>
        <begin position="138"/>
        <end position="164"/>
    </location>
</feature>
<dbReference type="PANTHER" id="PTHR43376">
    <property type="entry name" value="OLIGOPEPTIDE TRANSPORT SYSTEM PERMEASE PROTEIN"/>
    <property type="match status" value="1"/>
</dbReference>
<sequence length="329" mass="35596">MSRFLLRRVAFYLFTAWIAISLNFLLPRLMPGDPAEALISSMSQRQPLLPEQAEAIRAMFGGTQRPLLEQYFTYLNNLFHLDLGVSTSFYPQPVSEVVGDAIWWTIVLVGTTTVLGFLLGTGLGILIGGKPGGRLDSVLTPVSTFLGALPYFWVALLTVMIFGLNLEWLPVSGGWNPDVPIGLTLEFVASAAEFAILPATTILLSSFSGWMFGMRNMMITTAAEDYVLLGTAKGLKPRAVLMNYQARNAILPSVAGFATAIGGVVGGSLLAEIVFAYPGVGTLMFKAIGQLDYPLMQALFLVISLSVLGANFIADSVYGLLDPRTREVR</sequence>
<dbReference type="PANTHER" id="PTHR43376:SF1">
    <property type="entry name" value="OLIGOPEPTIDE TRANSPORT SYSTEM PERMEASE PROTEIN"/>
    <property type="match status" value="1"/>
</dbReference>
<evidence type="ECO:0000256" key="4">
    <source>
        <dbReference type="ARBA" id="ARBA00023136"/>
    </source>
</evidence>
<dbReference type="InterPro" id="IPR000515">
    <property type="entry name" value="MetI-like"/>
</dbReference>
<keyword evidence="3 5" id="KW-1133">Transmembrane helix</keyword>
<keyword evidence="8" id="KW-1185">Reference proteome</keyword>
<evidence type="ECO:0000256" key="3">
    <source>
        <dbReference type="ARBA" id="ARBA00022989"/>
    </source>
</evidence>
<evidence type="ECO:0000259" key="6">
    <source>
        <dbReference type="PROSITE" id="PS50928"/>
    </source>
</evidence>
<proteinExistence type="inferred from homology"/>
<keyword evidence="2 5" id="KW-0812">Transmembrane</keyword>
<dbReference type="CDD" id="cd06261">
    <property type="entry name" value="TM_PBP2"/>
    <property type="match status" value="1"/>
</dbReference>
<accession>A0ABW7Z2S9</accession>
<evidence type="ECO:0000256" key="5">
    <source>
        <dbReference type="RuleBase" id="RU363032"/>
    </source>
</evidence>
<dbReference type="Pfam" id="PF00528">
    <property type="entry name" value="BPD_transp_1"/>
    <property type="match status" value="1"/>
</dbReference>
<dbReference type="Proteomes" id="UP001612741">
    <property type="component" value="Unassembled WGS sequence"/>
</dbReference>
<comment type="subcellular location">
    <subcellularLocation>
        <location evidence="5">Cell membrane</location>
        <topology evidence="5">Multi-pass membrane protein</topology>
    </subcellularLocation>
    <subcellularLocation>
        <location evidence="1">Membrane</location>
        <topology evidence="1">Multi-pass membrane protein</topology>
    </subcellularLocation>
</comment>
<keyword evidence="5" id="KW-0813">Transport</keyword>
<dbReference type="RefSeq" id="WP_397087804.1">
    <property type="nucleotide sequence ID" value="NZ_JBITGY010000010.1"/>
</dbReference>
<comment type="similarity">
    <text evidence="5">Belongs to the binding-protein-dependent transport system permease family.</text>
</comment>
<keyword evidence="4 5" id="KW-0472">Membrane</keyword>
<reference evidence="7 8" key="1">
    <citation type="submission" date="2024-10" db="EMBL/GenBank/DDBJ databases">
        <title>The Natural Products Discovery Center: Release of the First 8490 Sequenced Strains for Exploring Actinobacteria Biosynthetic Diversity.</title>
        <authorList>
            <person name="Kalkreuter E."/>
            <person name="Kautsar S.A."/>
            <person name="Yang D."/>
            <person name="Bader C.D."/>
            <person name="Teijaro C.N."/>
            <person name="Fluegel L."/>
            <person name="Davis C.M."/>
            <person name="Simpson J.R."/>
            <person name="Lauterbach L."/>
            <person name="Steele A.D."/>
            <person name="Gui C."/>
            <person name="Meng S."/>
            <person name="Li G."/>
            <person name="Viehrig K."/>
            <person name="Ye F."/>
            <person name="Su P."/>
            <person name="Kiefer A.F."/>
            <person name="Nichols A."/>
            <person name="Cepeda A.J."/>
            <person name="Yan W."/>
            <person name="Fan B."/>
            <person name="Jiang Y."/>
            <person name="Adhikari A."/>
            <person name="Zheng C.-J."/>
            <person name="Schuster L."/>
            <person name="Cowan T.M."/>
            <person name="Smanski M.J."/>
            <person name="Chevrette M.G."/>
            <person name="De Carvalho L.P.S."/>
            <person name="Shen B."/>
        </authorList>
    </citation>
    <scope>NUCLEOTIDE SEQUENCE [LARGE SCALE GENOMIC DNA]</scope>
    <source>
        <strain evidence="7 8">NPDC050545</strain>
    </source>
</reference>
<dbReference type="InterPro" id="IPR035906">
    <property type="entry name" value="MetI-like_sf"/>
</dbReference>
<evidence type="ECO:0000256" key="1">
    <source>
        <dbReference type="ARBA" id="ARBA00004141"/>
    </source>
</evidence>
<name>A0ABW7Z2S9_9ACTN</name>
<evidence type="ECO:0000256" key="2">
    <source>
        <dbReference type="ARBA" id="ARBA00022692"/>
    </source>
</evidence>
<feature type="transmembrane region" description="Helical" evidence="5">
    <location>
        <begin position="101"/>
        <end position="126"/>
    </location>
</feature>
<comment type="caution">
    <text evidence="7">The sequence shown here is derived from an EMBL/GenBank/DDBJ whole genome shotgun (WGS) entry which is preliminary data.</text>
</comment>
<evidence type="ECO:0000313" key="7">
    <source>
        <dbReference type="EMBL" id="MFI6502485.1"/>
    </source>
</evidence>
<feature type="transmembrane region" description="Helical" evidence="5">
    <location>
        <begin position="254"/>
        <end position="278"/>
    </location>
</feature>
<dbReference type="SUPFAM" id="SSF161098">
    <property type="entry name" value="MetI-like"/>
    <property type="match status" value="1"/>
</dbReference>
<feature type="transmembrane region" description="Helical" evidence="5">
    <location>
        <begin position="298"/>
        <end position="321"/>
    </location>
</feature>
<organism evidence="7 8">
    <name type="scientific">Nonomuraea typhae</name>
    <dbReference type="NCBI Taxonomy" id="2603600"/>
    <lineage>
        <taxon>Bacteria</taxon>
        <taxon>Bacillati</taxon>
        <taxon>Actinomycetota</taxon>
        <taxon>Actinomycetes</taxon>
        <taxon>Streptosporangiales</taxon>
        <taxon>Streptosporangiaceae</taxon>
        <taxon>Nonomuraea</taxon>
    </lineage>
</organism>
<feature type="transmembrane region" description="Helical" evidence="5">
    <location>
        <begin position="9"/>
        <end position="26"/>
    </location>
</feature>
<dbReference type="PROSITE" id="PS50928">
    <property type="entry name" value="ABC_TM1"/>
    <property type="match status" value="1"/>
</dbReference>
<dbReference type="EMBL" id="JBITGY010000010">
    <property type="protein sequence ID" value="MFI6502485.1"/>
    <property type="molecule type" value="Genomic_DNA"/>
</dbReference>
<protein>
    <submittedName>
        <fullName evidence="7">ABC transporter permease</fullName>
    </submittedName>
</protein>
<gene>
    <name evidence="7" type="ORF">ACIBG2_34265</name>
</gene>